<protein>
    <submittedName>
        <fullName evidence="2">Uncharacterized protein</fullName>
    </submittedName>
</protein>
<dbReference type="AlphaFoldDB" id="A0ABD2ZBM4"/>
<keyword evidence="3" id="KW-1185">Reference proteome</keyword>
<accession>A0ABD2ZBM4</accession>
<gene>
    <name evidence="2" type="ORF">ACH5RR_022669</name>
</gene>
<name>A0ABD2ZBM4_9GENT</name>
<dbReference type="Proteomes" id="UP001630127">
    <property type="component" value="Unassembled WGS sequence"/>
</dbReference>
<sequence>MKMMKAMKKLKFWSRKKKKKKTFFIEHPPPPPPCHHCHYQYYYPFEPSAPPLPSSSSWVDYDQENQETIYANSEFISFTSSNQDQDQDQDRARVRTYAPFTHTNPMQDPISPQDPSMQADSTTSYQQYMVPNPVYGVPIVPPVRREKRGGAFGCMFAFGAHLFRCFFPCFHIREVEK</sequence>
<comment type="caution">
    <text evidence="2">The sequence shown here is derived from an EMBL/GenBank/DDBJ whole genome shotgun (WGS) entry which is preliminary data.</text>
</comment>
<evidence type="ECO:0000256" key="1">
    <source>
        <dbReference type="SAM" id="MobiDB-lite"/>
    </source>
</evidence>
<proteinExistence type="predicted"/>
<evidence type="ECO:0000313" key="3">
    <source>
        <dbReference type="Proteomes" id="UP001630127"/>
    </source>
</evidence>
<dbReference type="EMBL" id="JBJUIK010000010">
    <property type="protein sequence ID" value="KAL3515767.1"/>
    <property type="molecule type" value="Genomic_DNA"/>
</dbReference>
<feature type="region of interest" description="Disordered" evidence="1">
    <location>
        <begin position="101"/>
        <end position="120"/>
    </location>
</feature>
<organism evidence="2 3">
    <name type="scientific">Cinchona calisaya</name>
    <dbReference type="NCBI Taxonomy" id="153742"/>
    <lineage>
        <taxon>Eukaryota</taxon>
        <taxon>Viridiplantae</taxon>
        <taxon>Streptophyta</taxon>
        <taxon>Embryophyta</taxon>
        <taxon>Tracheophyta</taxon>
        <taxon>Spermatophyta</taxon>
        <taxon>Magnoliopsida</taxon>
        <taxon>eudicotyledons</taxon>
        <taxon>Gunneridae</taxon>
        <taxon>Pentapetalae</taxon>
        <taxon>asterids</taxon>
        <taxon>lamiids</taxon>
        <taxon>Gentianales</taxon>
        <taxon>Rubiaceae</taxon>
        <taxon>Cinchonoideae</taxon>
        <taxon>Cinchoneae</taxon>
        <taxon>Cinchona</taxon>
    </lineage>
</organism>
<reference evidence="2 3" key="1">
    <citation type="submission" date="2024-11" db="EMBL/GenBank/DDBJ databases">
        <title>A near-complete genome assembly of Cinchona calisaya.</title>
        <authorList>
            <person name="Lian D.C."/>
            <person name="Zhao X.W."/>
            <person name="Wei L."/>
        </authorList>
    </citation>
    <scope>NUCLEOTIDE SEQUENCE [LARGE SCALE GENOMIC DNA]</scope>
    <source>
        <tissue evidence="2">Nenye</tissue>
    </source>
</reference>
<evidence type="ECO:0000313" key="2">
    <source>
        <dbReference type="EMBL" id="KAL3515767.1"/>
    </source>
</evidence>